<dbReference type="Pfam" id="PF12134">
    <property type="entry name" value="PRP8_domainIV"/>
    <property type="match status" value="1"/>
</dbReference>
<dbReference type="VEuPathDB" id="MicrosporidiaDB:M970_040690"/>
<dbReference type="GO" id="GO:0000244">
    <property type="term" value="P:spliceosomal tri-snRNP complex assembly"/>
    <property type="evidence" value="ECO:0007669"/>
    <property type="project" value="TreeGrafter"/>
</dbReference>
<dbReference type="EMBL" id="KC513606">
    <property type="protein sequence ID" value="AGE95197.1"/>
    <property type="molecule type" value="Genomic_DNA"/>
</dbReference>
<keyword evidence="1" id="KW-0175">Coiled coil</keyword>
<dbReference type="VEuPathDB" id="MicrosporidiaDB:ECU04_0760"/>
<dbReference type="InterPro" id="IPR042516">
    <property type="entry name" value="Prp8_U5-snRNA-bd_sf"/>
</dbReference>
<dbReference type="PANTHER" id="PTHR11140:SF0">
    <property type="entry name" value="PRE-MRNA-PROCESSING-SPLICING FACTOR 8"/>
    <property type="match status" value="1"/>
</dbReference>
<dbReference type="GO" id="GO:0030623">
    <property type="term" value="F:U5 snRNA binding"/>
    <property type="evidence" value="ECO:0007669"/>
    <property type="project" value="InterPro"/>
</dbReference>
<organism evidence="9">
    <name type="scientific">Encephalitozoon cuniculi</name>
    <name type="common">Microsporidian parasite</name>
    <dbReference type="NCBI Taxonomy" id="6035"/>
    <lineage>
        <taxon>Eukaryota</taxon>
        <taxon>Fungi</taxon>
        <taxon>Fungi incertae sedis</taxon>
        <taxon>Microsporidia</taxon>
        <taxon>Unikaryonidae</taxon>
        <taxon>Encephalitozoon</taxon>
    </lineage>
</organism>
<evidence type="ECO:0000313" key="9">
    <source>
        <dbReference type="EMBL" id="AGE95197.1"/>
    </source>
</evidence>
<dbReference type="GO" id="GO:0030619">
    <property type="term" value="F:U1 snRNA binding"/>
    <property type="evidence" value="ECO:0007669"/>
    <property type="project" value="TreeGrafter"/>
</dbReference>
<feature type="domain" description="PROCT" evidence="4">
    <location>
        <begin position="2112"/>
        <end position="2164"/>
    </location>
</feature>
<dbReference type="InterPro" id="IPR012591">
    <property type="entry name" value="PRO8NT"/>
</dbReference>
<dbReference type="InterPro" id="IPR012337">
    <property type="entry name" value="RNaseH-like_sf"/>
</dbReference>
<sequence length="2172" mass="250323">MLPYDPRVNSRIQLSIVQDILGHSGNPIYSLDVSDIPVMLGNLARTLHVLSLQKPIPQQHLLSVQSPCSVKPQVLTKVDRRQISMFPVRVEDLLVNLLPSVWMDVSIHCCNVPCHRGLVCISIDVHCSGDNQLFCCCGLCSSPHAFLLRERYSFDSKSLECLLKKSIWVLGVCPVMPPNIRKERMPPEHLRRIVRTSRDMHPSFMGAMRYMPHALHNLLRSMPMPWESIRYVDVVYHVSGLITFVAEKRREDADEYKRRWSRVSASFSSETQKRGLVRILRYPVFDDDDPVVDYGSIIGLPVPTAVECEGSEECRDVFLDEDERYLFNCKTFLISRHLGVQLDNGPYVGKGANEEVCVMERKLGSERIAYPYLYNKSTEVRTLERAHLNLKNSFGRKKGKGRAEKRKRHPVDIPLLKGYCLQERADGGPRVGNLLRNYARNMQKKTRKRPPTHILKELKNTRYFQRTEIDWVEAGLQLVYQGHRMLSEVLRRKKLSYLVLDWNFNLKPIRQLTTKERKKSRVGTSYHLTREMLKFIKHLVDIHVLFRQGHIDCYELMGNVGHVLNNVGVLTGIYRYKYKLMKQIKRCKSWKRLSDYARTDGWGEQWRTWCFMFRGHIPLLGRYISGLVTRIAEGRDYNPKPLSKQRSESGYDVALKRQIMAEASSILHPTQVRRLLQHFGEAWRCWKANVPYHIVLEHIKALEVKRSGSVSLEQRGLRGTAETTTVSLEALKAMTDVARQSSGNSFISSEQSLITFSDGFVSKMEEMSRIAGVGHLKELFELQRIIDKYVRLKSEWYVDSAVGVGKKSKKEEKKRLGKITRLYMKERMAEQVEYLGLPFLRPPEAVAIYRLSAEYFRSKGTGRIPFPEKNEERFLHIAVDRLKKSATAEESEFLDKALEESADTIFRIKKSLLTQRSFKEVGVILKRHGDGAIECYHVSHVERLVDAFLCAYLFYESDRLNIFPEFIKPGDEMNMRTLMDFCDKISSFKAAEDERLVLYEGKYEGIMRMVDNNLLSKLLKLVLDPALADYIISRNNCKVVYKDMVYTNHVGFIKGLQLSSFVYKFYSFIVDLCVLGEDVFMDEKSRIKWYFRHMDDIYIVFRLQRKEEDSLLEDYGREAERMEEAMNERRRNYFDCAWRDACDEESGPLFSNYGRREEGKGEILRRCIHAEVATRMLPSLGRIRFRGCSIFPFVKFSMVGVDVLISSKKIHERSSWRLGNGMHANLAVSEGGIEMFESNISHIVSTSGSATFLKVATRWNTQILAFVTYYRECICDTKGLVEKLQRAERLIGNVVKKGINSKMPVRFPPVMFYAPKEMGGLGMLSVGGIRVSHEDFEGSEDVNDRMIPAAMDYVSRWDYEFEESNRVWKEYGRSGKMEPDKGIPRMSTLLQRSRWLLYDRGFRMISMFRIYSGKPDWFWFTDAKHDGKLWSMERFTLDTLEALGGVGGIADHTLFGATYFRSFSKVFWEDMVVEKYRKLTNAQKMGLSQIPNRRFILWWSPTINRGNVYVGYQVQLDQTGILMHGKLPTLKISFIQIFRNQLWRRIHESVVGGLCDVFRKYCDVKRLEVHGRKSYRLRSSCADILLSGDFCVDSPISILEERDGGSVRCSELWIDVQLRWGDYDKRNPHKYARTRFVECTADPQALYPVKNGFVVVLDLCYNTWSGYGNLNEELKTVLKSSMERIVVEDAMLHILRERLRKALQLYTSDIEVVSNSGDLFTSGLLVDVKALLRKEKTLFVLDPASGNLYFKSYSGESKKIRQTKVLAAQDVFQLGEELNKRSIAVPESMIDAMENFIIDHPSISVRTCLSAPPFSNVMGIKEIRAERSVRSINLYEGWGETSRFTNFCRLLLVVQGMDVDETRVRELGINALWPGFSDSEWIKKEIQLKDLIVDRYCSMHGIEPSGLSQSEVRDIVFGFRVSKGQGATVETIDTGIRNSKKMLSRPANVSFGCIDGWRRRYVKLDGMIRSGELEKWISEVRRTGPLEGETAEENEHSIQQMPRIPLNLIEGFMRLVDPHVLTFGLVIGGDILSFGMVPQFSSLSGIHSSLFVPGGDIVGVVVNGDDLEVAGTLCERYKIVDPLAVLISDRIRVVKKSGCGWNEVHAVLGKDLGVFYVPEMWNYNFARPFYDDRLEYTWKIGMPHGFYDGFCRVGHFSRFYQDRAGGEEWQED</sequence>
<reference evidence="9" key="1">
    <citation type="journal article" date="2013" name="Eukaryot. Cell">
        <title>Extremely Reduced Levels of Heterozygosity in the Vertebrate Pathogen Encephalitozoon cuniculi.</title>
        <authorList>
            <person name="Selman M."/>
            <person name="Sak B."/>
            <person name="Kvac M."/>
            <person name="Farinelli L."/>
            <person name="Weiss L.M."/>
            <person name="Corradi N."/>
        </authorList>
    </citation>
    <scope>NUCLEOTIDE SEQUENCE</scope>
</reference>
<dbReference type="Pfam" id="PF10596">
    <property type="entry name" value="U6-snRNA_bdg"/>
    <property type="match status" value="1"/>
</dbReference>
<evidence type="ECO:0000259" key="6">
    <source>
        <dbReference type="Pfam" id="PF10597"/>
    </source>
</evidence>
<evidence type="ECO:0000256" key="1">
    <source>
        <dbReference type="SAM" id="Coils"/>
    </source>
</evidence>
<dbReference type="GO" id="GO:0005682">
    <property type="term" value="C:U5 snRNP"/>
    <property type="evidence" value="ECO:0007669"/>
    <property type="project" value="TreeGrafter"/>
</dbReference>
<dbReference type="Pfam" id="PF08084">
    <property type="entry name" value="PROCT"/>
    <property type="match status" value="1"/>
</dbReference>
<gene>
    <name evidence="9" type="ORF">ECU04_0760</name>
</gene>
<evidence type="ECO:0000259" key="8">
    <source>
        <dbReference type="Pfam" id="PF12134"/>
    </source>
</evidence>
<dbReference type="PANTHER" id="PTHR11140">
    <property type="entry name" value="PRE-MRNA SPLICING FACTOR PRP8"/>
    <property type="match status" value="1"/>
</dbReference>
<dbReference type="InterPro" id="IPR012984">
    <property type="entry name" value="PROCT"/>
</dbReference>
<feature type="domain" description="Pre-mRNA-processing-splicing factor 8 U5-snRNA-binding" evidence="6">
    <location>
        <begin position="1233"/>
        <end position="1340"/>
    </location>
</feature>
<dbReference type="InterPro" id="IPR043173">
    <property type="entry name" value="Prp8_domainIV_fingers"/>
</dbReference>
<dbReference type="GO" id="GO:0030620">
    <property type="term" value="F:U2 snRNA binding"/>
    <property type="evidence" value="ECO:0007669"/>
    <property type="project" value="TreeGrafter"/>
</dbReference>
<evidence type="ECO:0000259" key="5">
    <source>
        <dbReference type="Pfam" id="PF10596"/>
    </source>
</evidence>
<feature type="domain" description="PROCN" evidence="3">
    <location>
        <begin position="405"/>
        <end position="694"/>
    </location>
</feature>
<feature type="domain" description="RNA recognition motif spliceosomal PrP8" evidence="7">
    <location>
        <begin position="1010"/>
        <end position="1078"/>
    </location>
</feature>
<dbReference type="InterPro" id="IPR019580">
    <property type="entry name" value="Prp8_U6-snRNA-bd"/>
</dbReference>
<proteinExistence type="predicted"/>
<dbReference type="Gene3D" id="3.40.140.10">
    <property type="entry name" value="Cytidine Deaminase, domain 2"/>
    <property type="match status" value="1"/>
</dbReference>
<dbReference type="VEuPathDB" id="MicrosporidiaDB:AEWR_040690"/>
<dbReference type="GO" id="GO:0017070">
    <property type="term" value="F:U6 snRNA binding"/>
    <property type="evidence" value="ECO:0007669"/>
    <property type="project" value="InterPro"/>
</dbReference>
<name>M1K7G1_ENCCN</name>
<dbReference type="SUPFAM" id="SSF53098">
    <property type="entry name" value="Ribonuclease H-like"/>
    <property type="match status" value="2"/>
</dbReference>
<evidence type="ECO:0000259" key="4">
    <source>
        <dbReference type="Pfam" id="PF08084"/>
    </source>
</evidence>
<dbReference type="Gene3D" id="1.20.80.40">
    <property type="match status" value="1"/>
</dbReference>
<dbReference type="Pfam" id="PF08083">
    <property type="entry name" value="PROCN"/>
    <property type="match status" value="1"/>
</dbReference>
<dbReference type="Pfam" id="PF08082">
    <property type="entry name" value="PRO8NT"/>
    <property type="match status" value="1"/>
</dbReference>
<dbReference type="GO" id="GO:0097157">
    <property type="term" value="F:pre-mRNA intronic binding"/>
    <property type="evidence" value="ECO:0007669"/>
    <property type="project" value="TreeGrafter"/>
</dbReference>
<dbReference type="InterPro" id="IPR019581">
    <property type="entry name" value="Prp8_U5-snRNA-bd"/>
</dbReference>
<feature type="coiled-coil region" evidence="1">
    <location>
        <begin position="1105"/>
        <end position="1132"/>
    </location>
</feature>
<dbReference type="Gene3D" id="3.30.43.40">
    <property type="entry name" value="Pre-mRNA-processing-splicing factor 8, U5-snRNA-binding domain"/>
    <property type="match status" value="1"/>
</dbReference>
<dbReference type="VEuPathDB" id="MicrosporidiaDB:AEWQ_040690"/>
<dbReference type="VEuPathDB" id="MicrosporidiaDB:AEWD_040700"/>
<feature type="domain" description="Pre-mRNA-processing-splicing factor 8 U6-snRNA-binding" evidence="5">
    <location>
        <begin position="1408"/>
        <end position="1560"/>
    </location>
</feature>
<dbReference type="Pfam" id="PF10598">
    <property type="entry name" value="RRM_4"/>
    <property type="match status" value="1"/>
</dbReference>
<dbReference type="InterPro" id="IPR012592">
    <property type="entry name" value="PROCN"/>
</dbReference>
<feature type="domain" description="PRP8" evidence="8">
    <location>
        <begin position="1737"/>
        <end position="1894"/>
    </location>
</feature>
<accession>M1K7G1</accession>
<protein>
    <submittedName>
        <fullName evidence="9">Pre-mRNA splicing factor prp8</fullName>
    </submittedName>
</protein>
<evidence type="ECO:0000259" key="2">
    <source>
        <dbReference type="Pfam" id="PF08082"/>
    </source>
</evidence>
<evidence type="ECO:0000259" key="7">
    <source>
        <dbReference type="Pfam" id="PF10598"/>
    </source>
</evidence>
<evidence type="ECO:0000259" key="3">
    <source>
        <dbReference type="Pfam" id="PF08083"/>
    </source>
</evidence>
<dbReference type="InterPro" id="IPR019582">
    <property type="entry name" value="RRM_spliceosomal_PrP8"/>
</dbReference>
<feature type="domain" description="PRO8NT" evidence="2">
    <location>
        <begin position="182"/>
        <end position="316"/>
    </location>
</feature>
<dbReference type="GO" id="GO:0071013">
    <property type="term" value="C:catalytic step 2 spliceosome"/>
    <property type="evidence" value="ECO:0007669"/>
    <property type="project" value="TreeGrafter"/>
</dbReference>
<dbReference type="Pfam" id="PF10597">
    <property type="entry name" value="U5_2-snRNA_bdg"/>
    <property type="match status" value="1"/>
</dbReference>
<dbReference type="InterPro" id="IPR021983">
    <property type="entry name" value="PRP8_domainIV"/>
</dbReference>
<dbReference type="Gene3D" id="3.90.1570.40">
    <property type="match status" value="1"/>
</dbReference>
<dbReference type="InterPro" id="IPR027652">
    <property type="entry name" value="PRP8"/>
</dbReference>